<proteinExistence type="predicted"/>
<dbReference type="SMART" id="SM00490">
    <property type="entry name" value="HELICc"/>
    <property type="match status" value="1"/>
</dbReference>
<evidence type="ECO:0000256" key="3">
    <source>
        <dbReference type="SAM" id="MobiDB-lite"/>
    </source>
</evidence>
<dbReference type="InterPro" id="IPR001650">
    <property type="entry name" value="Helicase_C-like"/>
</dbReference>
<evidence type="ECO:0000313" key="6">
    <source>
        <dbReference type="EMBL" id="NWE87645.1"/>
    </source>
</evidence>
<sequence>MSNTSMTAEATGVHETAKSLAESLRQYIEAQYHIRDEGLVRERHALLQSNETIAQTPYVEATQVYKTGETYDNLAIPPAAASALSNLSAMGLGLYPRPYEHQSQALTAFLGQDAADLVIATGTGSGKTESFLMPIIGSLAVEGAERPTSAAMPGCRAMLLYPMNALVNDQLARIRRIFGDTDAAGILQQDRALPIRFGSYTGRTPYPGKRDSGRDERFIKPLFEQFYQKVAKVPAVQGELARIGRWPSKDLVGFYADDSVQTKTWTSGKRQGKQFISKNWKGRLLTQPGDRELMTRDEMQVRCPELLITNYSMLEYMLMRPIERDIFEQTKDWLKSDVRNEFILVLDEAHMYRGAGGAEVALLIRRLCARLDIPRERMRCILTSASLGGEDAAAANGDRFARDLTGLLEGSPRSLRVIQGTHEPRSADRSITDSQMHALASLDLPAFQRVANDLPAATQALNNLAQELGWPSFQGLAHTALRDWLFENLTGFGPLEKLIELVSGKAEKLDDLGKKLFADAPGATAEKATDALLALGSHAQRRSDGRVLLPTRLHLFHRGLPGLYACVNPHCTSRQGDHQGPTILGRLHTKPSTQCNCESKGRVFEFLTHRDCGAAFVRGYVNEDMDFVWHQPNGPFAETGTAALMPVDIFVEETTHPRSRHRDKWLHMSTGIMSSTNKDGVEGFRRVRVPDKPPAGEAITFDNCPVCTRKIRNGKDEPSKIMDHVTKGEAPFTTLVRTQMAKQAESRVVDSRHPNGGRKVLIFSDGRQKAARLARDIPRDIELDVFRQAIALACQKLRDISREPRPTQVLYTGFLAVLTEFDLPLFDGNDARKVADAITVYKRDCDSDLEEALQQNGLPPELPPRYRIALLKLLCSSYYSLTGTTIGYVEPVESKRKKIKQDLGAAGVSLGDQDLRALAIGWIETLLQDFAFDKTIDRYLRYKAAGYVKSPWGSNGMFDKPLREALAAQLPGSLTTLEAIETTFRNHLADEENGTWFLSPNSVSLVVDLGHVWAQCGQCTAVTPLALAGKICLACGSDRATLVDPATSPYLSARKGLWREPVREALQPGARLTNLNVEEHTAQLSNRDRSKVHATTELYELRFQDVLIDPTDRPIDVLSCTTTMEVGVDIGSLVAVALRNVPPQRENYQQRAGRAGRRGSSVSTVVTYSQNGPHDSHYFLNPRHIVAGSPRTPEIKVDNEKIARRHVHAYLFQTFFHEVMAQNPLLSKPKTALLEKALGATHDFFFAGIDSGLNLEQFKSWVSGKLLHDEAPLKNSVLAWLPPNLDTQGLTLAEWLEDTARRLIHRLHELAAELPQQAVNQDDESEADDANDDESNASTAEIEQKELLEFLFHHSLLPTYAFPTDLCSFLIENIAKVNGMAEIQTVQRPQQSISKALSEYAPGRLIVIDRHTYRSGGVFADLPGNVVNRAAPLFKKAKRHVHCKTCSFVRNPNSPVGNHGPCPVCGGELATETMILPEVFGPEKAEDLPENDREQEITFATMAQFPQPVNPDELTFQICGPKASFTHATNQTLVTVNRGIEGAEFGGFSVCVECGHASVFDHNVHLGPHERPYKLLNPKGGPTLCSGRFDRVLLGHDFKTDLLLLRLKVEAPLVSNTAEVVVLQILEDALHSIAEALRLAASRHQQLDLDPSEFGSGFRIDPGVQGEARILEVFLYDTLSGGAGYAEIAARNIKEILESTLVLLENCDCESSCTECLNHFHNQHLQHRLDRRLGATLLKYAVDGVVPGCAPLDEQWQTLSHLRASLELEGFDCSFNTVKAVPMLVQRNGRSLAVGCFPGLIHTPDFVHGVATADNVDGHLALNEYLLRSDMPGAHQRVKALFEGFTER</sequence>
<dbReference type="Pfam" id="PF09369">
    <property type="entry name" value="MZB"/>
    <property type="match status" value="1"/>
</dbReference>
<dbReference type="RefSeq" id="WP_153338044.1">
    <property type="nucleotide sequence ID" value="NZ_JACASD010000013.1"/>
</dbReference>
<dbReference type="PROSITE" id="PS51194">
    <property type="entry name" value="HELICASE_CTER"/>
    <property type="match status" value="1"/>
</dbReference>
<evidence type="ECO:0000256" key="2">
    <source>
        <dbReference type="ARBA" id="ARBA00022840"/>
    </source>
</evidence>
<accession>A0A7Y8FZ14</accession>
<feature type="region of interest" description="Disordered" evidence="3">
    <location>
        <begin position="1315"/>
        <end position="1339"/>
    </location>
</feature>
<evidence type="ECO:0000259" key="5">
    <source>
        <dbReference type="PROSITE" id="PS51194"/>
    </source>
</evidence>
<dbReference type="EMBL" id="JACASD010000013">
    <property type="protein sequence ID" value="NWE87645.1"/>
    <property type="molecule type" value="Genomic_DNA"/>
</dbReference>
<evidence type="ECO:0000256" key="1">
    <source>
        <dbReference type="ARBA" id="ARBA00022741"/>
    </source>
</evidence>
<dbReference type="PANTHER" id="PTHR47957:SF3">
    <property type="entry name" value="ATP-DEPENDENT HELICASE HRQ1"/>
    <property type="match status" value="1"/>
</dbReference>
<dbReference type="GO" id="GO:0043138">
    <property type="term" value="F:3'-5' DNA helicase activity"/>
    <property type="evidence" value="ECO:0007669"/>
    <property type="project" value="TreeGrafter"/>
</dbReference>
<gene>
    <name evidence="6" type="ORF">HX893_05800</name>
</gene>
<dbReference type="PANTHER" id="PTHR47957">
    <property type="entry name" value="ATP-DEPENDENT HELICASE HRQ1"/>
    <property type="match status" value="1"/>
</dbReference>
<dbReference type="InterPro" id="IPR011545">
    <property type="entry name" value="DEAD/DEAH_box_helicase_dom"/>
</dbReference>
<dbReference type="InterPro" id="IPR018973">
    <property type="entry name" value="MZB"/>
</dbReference>
<dbReference type="Proteomes" id="UP000585226">
    <property type="component" value="Unassembled WGS sequence"/>
</dbReference>
<name>A0A7Y8FZ14_9PSED</name>
<evidence type="ECO:0000259" key="4">
    <source>
        <dbReference type="PROSITE" id="PS51192"/>
    </source>
</evidence>
<dbReference type="PROSITE" id="PS51192">
    <property type="entry name" value="HELICASE_ATP_BIND_1"/>
    <property type="match status" value="1"/>
</dbReference>
<dbReference type="InterPro" id="IPR027417">
    <property type="entry name" value="P-loop_NTPase"/>
</dbReference>
<dbReference type="GO" id="GO:0003676">
    <property type="term" value="F:nucleic acid binding"/>
    <property type="evidence" value="ECO:0007669"/>
    <property type="project" value="InterPro"/>
</dbReference>
<dbReference type="SMART" id="SM00487">
    <property type="entry name" value="DEXDc"/>
    <property type="match status" value="1"/>
</dbReference>
<dbReference type="Pfam" id="PF00270">
    <property type="entry name" value="DEAD"/>
    <property type="match status" value="1"/>
</dbReference>
<protein>
    <submittedName>
        <fullName evidence="6">DUF1998 domain-containing protein</fullName>
    </submittedName>
</protein>
<dbReference type="SUPFAM" id="SSF52540">
    <property type="entry name" value="P-loop containing nucleoside triphosphate hydrolases"/>
    <property type="match status" value="2"/>
</dbReference>
<dbReference type="Gene3D" id="3.40.50.300">
    <property type="entry name" value="P-loop containing nucleotide triphosphate hydrolases"/>
    <property type="match status" value="3"/>
</dbReference>
<organism evidence="6 7">
    <name type="scientific">Pseudomonas reactans</name>
    <dbReference type="NCBI Taxonomy" id="117680"/>
    <lineage>
        <taxon>Bacteria</taxon>
        <taxon>Pseudomonadati</taxon>
        <taxon>Pseudomonadota</taxon>
        <taxon>Gammaproteobacteria</taxon>
        <taxon>Pseudomonadales</taxon>
        <taxon>Pseudomonadaceae</taxon>
        <taxon>Pseudomonas</taxon>
    </lineage>
</organism>
<evidence type="ECO:0000313" key="7">
    <source>
        <dbReference type="Proteomes" id="UP000585226"/>
    </source>
</evidence>
<dbReference type="GO" id="GO:0036297">
    <property type="term" value="P:interstrand cross-link repair"/>
    <property type="evidence" value="ECO:0007669"/>
    <property type="project" value="TreeGrafter"/>
</dbReference>
<dbReference type="InterPro" id="IPR014001">
    <property type="entry name" value="Helicase_ATP-bd"/>
</dbReference>
<keyword evidence="2" id="KW-0067">ATP-binding</keyword>
<feature type="domain" description="Helicase ATP-binding" evidence="4">
    <location>
        <begin position="108"/>
        <end position="405"/>
    </location>
</feature>
<feature type="compositionally biased region" description="Acidic residues" evidence="3">
    <location>
        <begin position="1321"/>
        <end position="1335"/>
    </location>
</feature>
<dbReference type="Pfam" id="PF00271">
    <property type="entry name" value="Helicase_C"/>
    <property type="match status" value="1"/>
</dbReference>
<comment type="caution">
    <text evidence="6">The sequence shown here is derived from an EMBL/GenBank/DDBJ whole genome shotgun (WGS) entry which is preliminary data.</text>
</comment>
<keyword evidence="1" id="KW-0547">Nucleotide-binding</keyword>
<reference evidence="6 7" key="1">
    <citation type="submission" date="2020-04" db="EMBL/GenBank/DDBJ databases">
        <title>Molecular characterization of pseudomonads from Agaricus bisporus reveal novel blotch 2 pathogens in Western Europe.</title>
        <authorList>
            <person name="Taparia T."/>
            <person name="Krijger M."/>
            <person name="Haynes E."/>
            <person name="Elpinstone J.G."/>
            <person name="Noble R."/>
            <person name="Van Der Wolf J."/>
        </authorList>
    </citation>
    <scope>NUCLEOTIDE SEQUENCE [LARGE SCALE GENOMIC DNA]</scope>
    <source>
        <strain evidence="6 7">P8021</strain>
    </source>
</reference>
<dbReference type="GO" id="GO:0005524">
    <property type="term" value="F:ATP binding"/>
    <property type="evidence" value="ECO:0007669"/>
    <property type="project" value="UniProtKB-KW"/>
</dbReference>
<feature type="domain" description="Helicase C-terminal" evidence="5">
    <location>
        <begin position="1021"/>
        <end position="1203"/>
    </location>
</feature>
<dbReference type="GO" id="GO:0006289">
    <property type="term" value="P:nucleotide-excision repair"/>
    <property type="evidence" value="ECO:0007669"/>
    <property type="project" value="TreeGrafter"/>
</dbReference>